<evidence type="ECO:0000256" key="2">
    <source>
        <dbReference type="ARBA" id="ARBA00022694"/>
    </source>
</evidence>
<dbReference type="Pfam" id="PF01416">
    <property type="entry name" value="PseudoU_synth_1"/>
    <property type="match status" value="1"/>
</dbReference>
<keyword evidence="3 4" id="KW-0413">Isomerase</keyword>
<dbReference type="InterPro" id="IPR020103">
    <property type="entry name" value="PsdUridine_synth_cat_dom_sf"/>
</dbReference>
<evidence type="ECO:0000256" key="6">
    <source>
        <dbReference type="PIRSR" id="PIRSR001430-2"/>
    </source>
</evidence>
<dbReference type="OrthoDB" id="9811823at2"/>
<dbReference type="InterPro" id="IPR001406">
    <property type="entry name" value="PsdUridine_synth_TruA"/>
</dbReference>
<dbReference type="GO" id="GO:0160147">
    <property type="term" value="F:tRNA pseudouridine(38-40) synthase activity"/>
    <property type="evidence" value="ECO:0007669"/>
    <property type="project" value="UniProtKB-EC"/>
</dbReference>
<evidence type="ECO:0000256" key="7">
    <source>
        <dbReference type="RuleBase" id="RU003792"/>
    </source>
</evidence>
<gene>
    <name evidence="4" type="primary">truA</name>
    <name evidence="9" type="ORF">SAMN05443550_106184</name>
</gene>
<dbReference type="InterPro" id="IPR020097">
    <property type="entry name" value="PsdUridine_synth_TruA_a/b_dom"/>
</dbReference>
<feature type="binding site" evidence="4 6">
    <location>
        <position position="108"/>
    </location>
    <ligand>
        <name>substrate</name>
    </ligand>
</feature>
<feature type="active site" description="Nucleophile" evidence="4 5">
    <location>
        <position position="51"/>
    </location>
</feature>
<comment type="catalytic activity">
    <reaction evidence="4 7">
        <text>uridine(38/39/40) in tRNA = pseudouridine(38/39/40) in tRNA</text>
        <dbReference type="Rhea" id="RHEA:22376"/>
        <dbReference type="Rhea" id="RHEA-COMP:10085"/>
        <dbReference type="Rhea" id="RHEA-COMP:10087"/>
        <dbReference type="ChEBI" id="CHEBI:65314"/>
        <dbReference type="ChEBI" id="CHEBI:65315"/>
        <dbReference type="EC" id="5.4.99.12"/>
    </reaction>
</comment>
<feature type="domain" description="Pseudouridine synthase I TruA alpha/beta" evidence="8">
    <location>
        <begin position="148"/>
        <end position="244"/>
    </location>
</feature>
<comment type="caution">
    <text evidence="4">Lacks conserved residue(s) required for the propagation of feature annotation.</text>
</comment>
<dbReference type="Gene3D" id="3.30.70.580">
    <property type="entry name" value="Pseudouridine synthase I, catalytic domain, N-terminal subdomain"/>
    <property type="match status" value="1"/>
</dbReference>
<evidence type="ECO:0000256" key="1">
    <source>
        <dbReference type="ARBA" id="ARBA00009375"/>
    </source>
</evidence>
<comment type="function">
    <text evidence="4">Formation of pseudouridine at positions 38, 39 and 40 in the anticodon stem and loop of transfer RNAs.</text>
</comment>
<dbReference type="GO" id="GO:0031119">
    <property type="term" value="P:tRNA pseudouridine synthesis"/>
    <property type="evidence" value="ECO:0007669"/>
    <property type="project" value="UniProtKB-UniRule"/>
</dbReference>
<keyword evidence="10" id="KW-1185">Reference proteome</keyword>
<reference evidence="9 10" key="1">
    <citation type="submission" date="2016-10" db="EMBL/GenBank/DDBJ databases">
        <authorList>
            <person name="de Groot N.N."/>
        </authorList>
    </citation>
    <scope>NUCLEOTIDE SEQUENCE [LARGE SCALE GENOMIC DNA]</scope>
    <source>
        <strain evidence="9 10">DSM 19033</strain>
    </source>
</reference>
<dbReference type="RefSeq" id="WP_090557220.1">
    <property type="nucleotide sequence ID" value="NZ_FNRA01000006.1"/>
</dbReference>
<accession>A0A1H4EY46</accession>
<organism evidence="9 10">
    <name type="scientific">Pedobacter hartonius</name>
    <dbReference type="NCBI Taxonomy" id="425514"/>
    <lineage>
        <taxon>Bacteria</taxon>
        <taxon>Pseudomonadati</taxon>
        <taxon>Bacteroidota</taxon>
        <taxon>Sphingobacteriia</taxon>
        <taxon>Sphingobacteriales</taxon>
        <taxon>Sphingobacteriaceae</taxon>
        <taxon>Pedobacter</taxon>
    </lineage>
</organism>
<name>A0A1H4EY46_9SPHI</name>
<evidence type="ECO:0000259" key="8">
    <source>
        <dbReference type="Pfam" id="PF01416"/>
    </source>
</evidence>
<evidence type="ECO:0000313" key="9">
    <source>
        <dbReference type="EMBL" id="SEA89182.1"/>
    </source>
</evidence>
<protein>
    <recommendedName>
        <fullName evidence="4">tRNA pseudouridine synthase A</fullName>
        <ecNumber evidence="4">5.4.99.12</ecNumber>
    </recommendedName>
    <alternativeName>
        <fullName evidence="4">tRNA pseudouridine(38-40) synthase</fullName>
    </alternativeName>
    <alternativeName>
        <fullName evidence="4">tRNA pseudouridylate synthase I</fullName>
    </alternativeName>
    <alternativeName>
        <fullName evidence="4">tRNA-uridine isomerase I</fullName>
    </alternativeName>
</protein>
<sequence length="269" mass="31154">MRYFVHIGYNGLQYNGWQKQATVMNVQGVIEKSLSQIFKTTIAINGCGRTDAQVHASQFFFHMDLEESWDFDLIFRLNKLLPLNIAVYDVIPMEGLPHARFDAVQRSYDYFLHTYKDPFLNGLSSYYLLDGLNWDEMKAAVALLPLYKDYRAFCTHPDKYEHTLCYVRSASLMVDDKREKLRFQISSNRFLGKMIRIIMGQLLKIGKGILSVDEFESHLISKKTPELITPAHPQGLYLSKVTYPYLDLPPRTDFSAILQKASDTNWKKA</sequence>
<dbReference type="SUPFAM" id="SSF55120">
    <property type="entry name" value="Pseudouridine synthase"/>
    <property type="match status" value="1"/>
</dbReference>
<evidence type="ECO:0000256" key="3">
    <source>
        <dbReference type="ARBA" id="ARBA00023235"/>
    </source>
</evidence>
<dbReference type="GO" id="GO:0003723">
    <property type="term" value="F:RNA binding"/>
    <property type="evidence" value="ECO:0007669"/>
    <property type="project" value="InterPro"/>
</dbReference>
<dbReference type="AlphaFoldDB" id="A0A1H4EY46"/>
<dbReference type="InterPro" id="IPR020095">
    <property type="entry name" value="PsdUridine_synth_TruA_C"/>
</dbReference>
<dbReference type="EC" id="5.4.99.12" evidence="4"/>
<dbReference type="Gene3D" id="3.30.70.660">
    <property type="entry name" value="Pseudouridine synthase I, catalytic domain, C-terminal subdomain"/>
    <property type="match status" value="1"/>
</dbReference>
<dbReference type="STRING" id="425514.SAMN05443550_106184"/>
<evidence type="ECO:0000256" key="4">
    <source>
        <dbReference type="HAMAP-Rule" id="MF_00171"/>
    </source>
</evidence>
<keyword evidence="2 4" id="KW-0819">tRNA processing</keyword>
<dbReference type="EMBL" id="FNRA01000006">
    <property type="protein sequence ID" value="SEA89182.1"/>
    <property type="molecule type" value="Genomic_DNA"/>
</dbReference>
<dbReference type="Proteomes" id="UP000198850">
    <property type="component" value="Unassembled WGS sequence"/>
</dbReference>
<evidence type="ECO:0000256" key="5">
    <source>
        <dbReference type="PIRSR" id="PIRSR001430-1"/>
    </source>
</evidence>
<dbReference type="PANTHER" id="PTHR11142:SF0">
    <property type="entry name" value="TRNA PSEUDOURIDINE SYNTHASE-LIKE 1"/>
    <property type="match status" value="1"/>
</dbReference>
<dbReference type="InterPro" id="IPR020094">
    <property type="entry name" value="TruA/RsuA/RluB/E/F_N"/>
</dbReference>
<comment type="subunit">
    <text evidence="4">Homodimer.</text>
</comment>
<dbReference type="PANTHER" id="PTHR11142">
    <property type="entry name" value="PSEUDOURIDYLATE SYNTHASE"/>
    <property type="match status" value="1"/>
</dbReference>
<comment type="similarity">
    <text evidence="1 4 7">Belongs to the tRNA pseudouridine synthase TruA family.</text>
</comment>
<evidence type="ECO:0000313" key="10">
    <source>
        <dbReference type="Proteomes" id="UP000198850"/>
    </source>
</evidence>
<dbReference type="PIRSF" id="PIRSF001430">
    <property type="entry name" value="tRNA_psdUrid_synth"/>
    <property type="match status" value="1"/>
</dbReference>
<proteinExistence type="inferred from homology"/>
<dbReference type="HAMAP" id="MF_00171">
    <property type="entry name" value="TruA"/>
    <property type="match status" value="1"/>
</dbReference>